<sequence>MRRHDGALACLGFRKGDVKALGEGLQRFSRARITHPAAADQQGFALARQQFQGIVEHRLARRATIYTVHAFLQKAVRVVVSLGLHVLRQCQGYRARLGRIGQHAHGIERRTHQLLGAVDAVPVFAHGLEGVVGADAQVMKLLDLLQHRVGLAAGIDIARQQQQRNPVGGRRCRSGDHVRRARPHRGAARVDLAAQVLLGKADGGVAHALLVTALMNHQIAAVLLQRLPQAEHIAMAKDGENARDELALHAVDFDILIIEKLHQGLSHGQSGCTHVRTLFLFEVAGVRGGLTAEIESVTLRNGP</sequence>
<evidence type="ECO:0000313" key="2">
    <source>
        <dbReference type="Proteomes" id="UP000270524"/>
    </source>
</evidence>
<accession>A0A3M3QXT0</accession>
<name>A0A3M3QXT0_PSECA</name>
<dbReference type="EMBL" id="RBPJ01000293">
    <property type="protein sequence ID" value="RMN88711.1"/>
    <property type="molecule type" value="Genomic_DNA"/>
</dbReference>
<organism evidence="1 2">
    <name type="scientific">Pseudomonas cannabina</name>
    <dbReference type="NCBI Taxonomy" id="86840"/>
    <lineage>
        <taxon>Bacteria</taxon>
        <taxon>Pseudomonadati</taxon>
        <taxon>Pseudomonadota</taxon>
        <taxon>Gammaproteobacteria</taxon>
        <taxon>Pseudomonadales</taxon>
        <taxon>Pseudomonadaceae</taxon>
        <taxon>Pseudomonas</taxon>
    </lineage>
</organism>
<protein>
    <submittedName>
        <fullName evidence="1">Uncharacterized protein</fullName>
    </submittedName>
</protein>
<dbReference type="Proteomes" id="UP000270524">
    <property type="component" value="Unassembled WGS sequence"/>
</dbReference>
<evidence type="ECO:0000313" key="1">
    <source>
        <dbReference type="EMBL" id="RMN88711.1"/>
    </source>
</evidence>
<comment type="caution">
    <text evidence="1">The sequence shown here is derived from an EMBL/GenBank/DDBJ whole genome shotgun (WGS) entry which is preliminary data.</text>
</comment>
<gene>
    <name evidence="1" type="ORF">ALQ51_05487</name>
</gene>
<proteinExistence type="predicted"/>
<reference evidence="1 2" key="1">
    <citation type="submission" date="2018-08" db="EMBL/GenBank/DDBJ databases">
        <title>Recombination of ecologically and evolutionarily significant loci maintains genetic cohesion in the Pseudomonas syringae species complex.</title>
        <authorList>
            <person name="Dillon M."/>
            <person name="Thakur S."/>
            <person name="Almeida R.N.D."/>
            <person name="Weir B.S."/>
            <person name="Guttman D.S."/>
        </authorList>
    </citation>
    <scope>NUCLEOTIDE SEQUENCE [LARGE SCALE GENOMIC DNA]</scope>
    <source>
        <strain evidence="1 2">ICMP 15203</strain>
    </source>
</reference>
<dbReference type="AlphaFoldDB" id="A0A3M3QXT0"/>